<dbReference type="OrthoDB" id="349484at2759"/>
<dbReference type="VEuPathDB" id="PlasmoDB:PGAL8A_00489600"/>
<keyword evidence="2" id="KW-1185">Reference proteome</keyword>
<dbReference type="EMBL" id="CVMV01000096">
    <property type="protein sequence ID" value="CRG97317.1"/>
    <property type="molecule type" value="Genomic_DNA"/>
</dbReference>
<dbReference type="AlphaFoldDB" id="A0A1J1GXX8"/>
<comment type="caution">
    <text evidence="1">The sequence shown here is derived from an EMBL/GenBank/DDBJ whole genome shotgun (WGS) entry which is preliminary data.</text>
</comment>
<evidence type="ECO:0000313" key="1">
    <source>
        <dbReference type="EMBL" id="CRG97317.1"/>
    </source>
</evidence>
<accession>A0A1J1GXX8</accession>
<gene>
    <name evidence="1" type="ORF">PGAL8A_00489600</name>
</gene>
<reference evidence="1" key="1">
    <citation type="submission" date="2015-04" db="EMBL/GenBank/DDBJ databases">
        <authorList>
            <consortium name="Pathogen Informatics"/>
        </authorList>
    </citation>
    <scope>NUCLEOTIDE SEQUENCE [LARGE SCALE GENOMIC DNA]</scope>
    <source>
        <strain evidence="1">8A</strain>
    </source>
</reference>
<evidence type="ECO:0000313" key="2">
    <source>
        <dbReference type="Proteomes" id="UP000220797"/>
    </source>
</evidence>
<dbReference type="GeneID" id="39733429"/>
<organism evidence="1 2">
    <name type="scientific">Plasmodium gallinaceum</name>
    <dbReference type="NCBI Taxonomy" id="5849"/>
    <lineage>
        <taxon>Eukaryota</taxon>
        <taxon>Sar</taxon>
        <taxon>Alveolata</taxon>
        <taxon>Apicomplexa</taxon>
        <taxon>Aconoidasida</taxon>
        <taxon>Haemosporida</taxon>
        <taxon>Plasmodiidae</taxon>
        <taxon>Plasmodium</taxon>
        <taxon>Plasmodium (Haemamoeba)</taxon>
    </lineage>
</organism>
<protein>
    <submittedName>
        <fullName evidence="1">Uncharacterized protein</fullName>
    </submittedName>
</protein>
<name>A0A1J1GXX8_PLAGA</name>
<dbReference type="RefSeq" id="XP_028530119.1">
    <property type="nucleotide sequence ID" value="XM_028673692.1"/>
</dbReference>
<proteinExistence type="predicted"/>
<sequence>MEIDKNNNYSLHDNKKINNQESTKNNILFDNISKLNQEKNEDSCVCNTSSLNNNEKIKSQNYMRNNLSSNANNYNKHSRISFGHNKNVKGEYYENNFPNDNFRLTKELLDDLNKRNQEDDEDSDSQNFLIYVKKIIEEKKELKKKKNNNNNNNNTREISNANLEFSNIETYQTINDNNSLYSDESTKVFVNKKNKVKINMCENPCDMWYGLKTKNGKNIFINSLKHKNKNKKKRKEKSKNIDKYFISKKNKYNKWNSNYYMKLNNNDDSISVNTIATMHIDGNYKYNDKKDSRNTNINSRHNYYNNNNFKNYNSKNFVNNIPYDKTNKNNINNDKIIKQTKRKNKKNMSWSNKNNNYVSTNNAHYVSTRNYGNNYFDNKIINFNNDIKSYDNRNNIDENNNIFNSNIKLKDHNNNNLSNVNTNKYSLACEYNNIEKKENKNSNVIHHSNNGINNTIKIKYYKNNPNNINYQNDNTNTHEKNTNNTINSKNNYNNDQSTCLNKINVIDYHLLSTTTKKNNAPNNSSLNKSCSTMCNMGNNENNVEFSNNYYDIIDCNKTEFFDNNKISIDKIITYNSSVYSYNDNNINNSISNKVHKLNTHTNINGFQMNTKEHDKKYHSDPVMVDYVPLVQNNTKENINNSCYNYINTKYNNKNFIGKNIINNNKISILNNCNCAENKISSEDLNKRSGIIWSKKCETCNSINITNEVNNENNKIHVHAFNKKTAETFGCNKSFNEKIHLNYKNNNHNANLNYNKSYNANKINKDENLSNIEGKDKVNFIGSLHVNDQNKKYKNYYYNNLKFDLSYESEEDKNKKKKKKRNMPFNSKSIYKNARERVQSILAIRRGIA</sequence>
<dbReference type="Proteomes" id="UP000220797">
    <property type="component" value="Unassembled WGS sequence"/>
</dbReference>